<organism evidence="2 3">
    <name type="scientific">Vagococcus salmoninarum</name>
    <dbReference type="NCBI Taxonomy" id="2739"/>
    <lineage>
        <taxon>Bacteria</taxon>
        <taxon>Bacillati</taxon>
        <taxon>Bacillota</taxon>
        <taxon>Bacilli</taxon>
        <taxon>Lactobacillales</taxon>
        <taxon>Enterococcaceae</taxon>
        <taxon>Vagococcus</taxon>
    </lineage>
</organism>
<keyword evidence="2" id="KW-0808">Transferase</keyword>
<feature type="domain" description="Acetyl-CoA hydrolase/transferase C-terminal" evidence="1">
    <location>
        <begin position="268"/>
        <end position="421"/>
    </location>
</feature>
<dbReference type="GO" id="GO:0008775">
    <property type="term" value="F:acetate CoA-transferase activity"/>
    <property type="evidence" value="ECO:0007669"/>
    <property type="project" value="InterPro"/>
</dbReference>
<dbReference type="InterPro" id="IPR038460">
    <property type="entry name" value="AcetylCoA_hyd_C_sf"/>
</dbReference>
<dbReference type="PANTHER" id="PTHR21432">
    <property type="entry name" value="ACETYL-COA HYDROLASE-RELATED"/>
    <property type="match status" value="1"/>
</dbReference>
<dbReference type="AlphaFoldDB" id="A0A429ZIR1"/>
<dbReference type="Pfam" id="PF13336">
    <property type="entry name" value="AcetylCoA_hyd_C"/>
    <property type="match status" value="1"/>
</dbReference>
<evidence type="ECO:0000259" key="1">
    <source>
        <dbReference type="Pfam" id="PF13336"/>
    </source>
</evidence>
<dbReference type="Gene3D" id="3.40.1080.10">
    <property type="entry name" value="Glutaconate Coenzyme A-transferase"/>
    <property type="match status" value="1"/>
</dbReference>
<dbReference type="OrthoDB" id="9801795at2"/>
<dbReference type="InterPro" id="IPR026888">
    <property type="entry name" value="AcetylCoA_hyd_C"/>
</dbReference>
<dbReference type="InterPro" id="IPR046433">
    <property type="entry name" value="ActCoA_hydro"/>
</dbReference>
<accession>A0A429ZIR1</accession>
<gene>
    <name evidence="2" type="ORF">CBF35_11830</name>
</gene>
<dbReference type="PANTHER" id="PTHR21432:SF20">
    <property type="entry name" value="ACETYL-COA HYDROLASE"/>
    <property type="match status" value="1"/>
</dbReference>
<dbReference type="InterPro" id="IPR037171">
    <property type="entry name" value="NagB/RpiA_transferase-like"/>
</dbReference>
<name>A0A429ZIR1_9ENTE</name>
<comment type="caution">
    <text evidence="2">The sequence shown here is derived from an EMBL/GenBank/DDBJ whole genome shotgun (WGS) entry which is preliminary data.</text>
</comment>
<sequence length="429" mass="47179">MKELLTKYNDKKVSATEAIKFLAPGDAVVYPIAPGEPKLLHDALCHYEGLDNNKLYRTLTNVPTYDLPKEKLKQISIFLGGDRQLMNDGVVELLPNHFGDTVDLIKMREEQIVLMFNASPMDDKGYFSLSLANAYVGGLLDVTTKIIIEVNENCPYTYGVNHHVHIDDVTALIESSEPLPTVPEPVIDEKSEAIGKIIADLVPDGATLQIGYGSVPSAVMNNLTTKRQLGFHTEMLPDNVIELYNSGALDNSQKETYIGKTVTTFAMGSPKLYQWLDKNEDIYFVPVNQSNALKEIAKEDNLYTINATIQVDLLGQCNSEKLPNKYYSSTGGQSDFGKGVRMTTNGVGIIALNSTAAKDSISTIVPSLYNGAAVTTSKNDVDYIVTEYGAARMKGKTINERVEALIAIAHPKFRDELRAEAQALKYLAK</sequence>
<dbReference type="Proteomes" id="UP000287239">
    <property type="component" value="Unassembled WGS sequence"/>
</dbReference>
<dbReference type="RefSeq" id="WP_126781357.1">
    <property type="nucleotide sequence ID" value="NZ_NGJU01000018.1"/>
</dbReference>
<evidence type="ECO:0000313" key="3">
    <source>
        <dbReference type="Proteomes" id="UP000287239"/>
    </source>
</evidence>
<dbReference type="Gene3D" id="3.30.750.70">
    <property type="entry name" value="4-hydroxybutyrate coenzyme like domains"/>
    <property type="match status" value="1"/>
</dbReference>
<dbReference type="SUPFAM" id="SSF100950">
    <property type="entry name" value="NagB/RpiA/CoA transferase-like"/>
    <property type="match status" value="2"/>
</dbReference>
<reference evidence="2 3" key="1">
    <citation type="submission" date="2017-05" db="EMBL/GenBank/DDBJ databases">
        <title>Vagococcus spp. assemblies.</title>
        <authorList>
            <person name="Gulvik C.A."/>
        </authorList>
    </citation>
    <scope>NUCLEOTIDE SEQUENCE [LARGE SCALE GENOMIC DNA]</scope>
    <source>
        <strain evidence="2 3">NCFB 2777</strain>
    </source>
</reference>
<evidence type="ECO:0000313" key="2">
    <source>
        <dbReference type="EMBL" id="RST93569.1"/>
    </source>
</evidence>
<dbReference type="EMBL" id="NGJU01000018">
    <property type="protein sequence ID" value="RST93569.1"/>
    <property type="molecule type" value="Genomic_DNA"/>
</dbReference>
<dbReference type="GO" id="GO:0006083">
    <property type="term" value="P:acetate metabolic process"/>
    <property type="evidence" value="ECO:0007669"/>
    <property type="project" value="InterPro"/>
</dbReference>
<dbReference type="Gene3D" id="3.40.1080.20">
    <property type="entry name" value="Acetyl-CoA hydrolase/transferase C-terminal domain"/>
    <property type="match status" value="1"/>
</dbReference>
<proteinExistence type="predicted"/>
<protein>
    <submittedName>
        <fullName evidence="2">4-hydroxybutyrate CoA-transferase</fullName>
    </submittedName>
</protein>
<keyword evidence="3" id="KW-1185">Reference proteome</keyword>
<dbReference type="GeneID" id="98569028"/>